<evidence type="ECO:0000313" key="3">
    <source>
        <dbReference type="Proteomes" id="UP000287651"/>
    </source>
</evidence>
<protein>
    <submittedName>
        <fullName evidence="2">Uncharacterized protein</fullName>
    </submittedName>
</protein>
<sequence length="131" mass="14265">MAVVRPEVGVWRERNKTGKTRRSARCHVCGVGTPEGGRKGRTVGPSKGRKKQREFLGGGYLFEGRPVTKSEAHKGGHRTKEAWSGKRRKGKAEADERDDETDGSGPYKCAEVKRPNVVPGTLIDSHIGGAQ</sequence>
<gene>
    <name evidence="2" type="ORF">B296_00037864</name>
</gene>
<proteinExistence type="predicted"/>
<evidence type="ECO:0000256" key="1">
    <source>
        <dbReference type="SAM" id="MobiDB-lite"/>
    </source>
</evidence>
<comment type="caution">
    <text evidence="2">The sequence shown here is derived from an EMBL/GenBank/DDBJ whole genome shotgun (WGS) entry which is preliminary data.</text>
</comment>
<feature type="region of interest" description="Disordered" evidence="1">
    <location>
        <begin position="1"/>
        <end position="51"/>
    </location>
</feature>
<dbReference type="AlphaFoldDB" id="A0A426XAK7"/>
<accession>A0A426XAK7</accession>
<feature type="compositionally biased region" description="Basic and acidic residues" evidence="1">
    <location>
        <begin position="66"/>
        <end position="84"/>
    </location>
</feature>
<reference evidence="2 3" key="1">
    <citation type="journal article" date="2014" name="Agronomy (Basel)">
        <title>A Draft Genome Sequence for Ensete ventricosum, the Drought-Tolerant Tree Against Hunger.</title>
        <authorList>
            <person name="Harrison J."/>
            <person name="Moore K.A."/>
            <person name="Paszkiewicz K."/>
            <person name="Jones T."/>
            <person name="Grant M."/>
            <person name="Ambacheew D."/>
            <person name="Muzemil S."/>
            <person name="Studholme D.J."/>
        </authorList>
    </citation>
    <scope>NUCLEOTIDE SEQUENCE [LARGE SCALE GENOMIC DNA]</scope>
</reference>
<feature type="region of interest" description="Disordered" evidence="1">
    <location>
        <begin position="66"/>
        <end position="131"/>
    </location>
</feature>
<dbReference type="EMBL" id="AMZH03023498">
    <property type="protein sequence ID" value="RRT36513.1"/>
    <property type="molecule type" value="Genomic_DNA"/>
</dbReference>
<dbReference type="Proteomes" id="UP000287651">
    <property type="component" value="Unassembled WGS sequence"/>
</dbReference>
<organism evidence="2 3">
    <name type="scientific">Ensete ventricosum</name>
    <name type="common">Abyssinian banana</name>
    <name type="synonym">Musa ensete</name>
    <dbReference type="NCBI Taxonomy" id="4639"/>
    <lineage>
        <taxon>Eukaryota</taxon>
        <taxon>Viridiplantae</taxon>
        <taxon>Streptophyta</taxon>
        <taxon>Embryophyta</taxon>
        <taxon>Tracheophyta</taxon>
        <taxon>Spermatophyta</taxon>
        <taxon>Magnoliopsida</taxon>
        <taxon>Liliopsida</taxon>
        <taxon>Zingiberales</taxon>
        <taxon>Musaceae</taxon>
        <taxon>Ensete</taxon>
    </lineage>
</organism>
<name>A0A426XAK7_ENSVE</name>
<evidence type="ECO:0000313" key="2">
    <source>
        <dbReference type="EMBL" id="RRT36513.1"/>
    </source>
</evidence>